<proteinExistence type="predicted"/>
<dbReference type="Proteomes" id="UP000739538">
    <property type="component" value="Unassembled WGS sequence"/>
</dbReference>
<evidence type="ECO:0000313" key="2">
    <source>
        <dbReference type="EMBL" id="MCA9757396.1"/>
    </source>
</evidence>
<sequence>MRRNHTVPLRIALSLGCRFTFRPPWGSLQIRHVFPATNWRRGFRRMTEKIERDRVRRKRKPHFGPAAGIWITVVSCLSLFLSAAEASEATPDGRTPMDGTGESYWGPIPAPSDSTQMEFDGAPRPAWEYPLLVPYRVVEFPIHMVTSGIGASYVYLENSGFIHWLGQVLGPKPIPYGAMASFKAGGLSGFGAGVSVFHNEFFGPDNRLKIRTLFTSTGEKKATLGTIYGVGHDATIEMGGGYRLRRNSRYFGLGPNSKEANESFFSQEIGWGGVTFNQVVTEKARIELSGLYSSVGTRLPHHDHSPALVDVFGGAADDLPYGYGARSEGVTWSISLVRDATDTTRRPETGSIHRFRAARFASTTDELPAQYWSYRIDLEHFIGLWFTERALAARGYLNWIDEDRDDIPFQRLLTNDEPDLFRGFRDYRWRDAGMIGASFEYRWPIWVDNHVNGVGLDAYLLSDIGQVFGDFEQIIPRRFQVSYGGGIRVIGNNDFVGRIEFAWSQEEFVFRLSSDQIFQYAGGGLFNGRDQSALR</sequence>
<reference evidence="2" key="2">
    <citation type="journal article" date="2021" name="Microbiome">
        <title>Successional dynamics and alternative stable states in a saline activated sludge microbial community over 9 years.</title>
        <authorList>
            <person name="Wang Y."/>
            <person name="Ye J."/>
            <person name="Ju F."/>
            <person name="Liu L."/>
            <person name="Boyd J.A."/>
            <person name="Deng Y."/>
            <person name="Parks D.H."/>
            <person name="Jiang X."/>
            <person name="Yin X."/>
            <person name="Woodcroft B.J."/>
            <person name="Tyson G.W."/>
            <person name="Hugenholtz P."/>
            <person name="Polz M.F."/>
            <person name="Zhang T."/>
        </authorList>
    </citation>
    <scope>NUCLEOTIDE SEQUENCE</scope>
    <source>
        <strain evidence="2">HKST-UBA02</strain>
    </source>
</reference>
<dbReference type="EMBL" id="JAGQHS010000096">
    <property type="protein sequence ID" value="MCA9757396.1"/>
    <property type="molecule type" value="Genomic_DNA"/>
</dbReference>
<keyword evidence="1" id="KW-1133">Transmembrane helix</keyword>
<keyword evidence="1" id="KW-0812">Transmembrane</keyword>
<name>A0A956NFB0_UNCEI</name>
<comment type="caution">
    <text evidence="2">The sequence shown here is derived from an EMBL/GenBank/DDBJ whole genome shotgun (WGS) entry which is preliminary data.</text>
</comment>
<reference evidence="2" key="1">
    <citation type="submission" date="2020-04" db="EMBL/GenBank/DDBJ databases">
        <authorList>
            <person name="Zhang T."/>
        </authorList>
    </citation>
    <scope>NUCLEOTIDE SEQUENCE</scope>
    <source>
        <strain evidence="2">HKST-UBA02</strain>
    </source>
</reference>
<organism evidence="2 3">
    <name type="scientific">Eiseniibacteriota bacterium</name>
    <dbReference type="NCBI Taxonomy" id="2212470"/>
    <lineage>
        <taxon>Bacteria</taxon>
        <taxon>Candidatus Eiseniibacteriota</taxon>
    </lineage>
</organism>
<evidence type="ECO:0000256" key="1">
    <source>
        <dbReference type="SAM" id="Phobius"/>
    </source>
</evidence>
<protein>
    <submittedName>
        <fullName evidence="2">BamA/TamA family outer membrane protein</fullName>
    </submittedName>
</protein>
<accession>A0A956NFB0</accession>
<dbReference type="AlphaFoldDB" id="A0A956NFB0"/>
<keyword evidence="1" id="KW-0472">Membrane</keyword>
<feature type="transmembrane region" description="Helical" evidence="1">
    <location>
        <begin position="62"/>
        <end position="81"/>
    </location>
</feature>
<evidence type="ECO:0000313" key="3">
    <source>
        <dbReference type="Proteomes" id="UP000739538"/>
    </source>
</evidence>
<gene>
    <name evidence="2" type="ORF">KDA27_16450</name>
</gene>